<feature type="domain" description="HTH luxR-type" evidence="4">
    <location>
        <begin position="138"/>
        <end position="203"/>
    </location>
</feature>
<dbReference type="InterPro" id="IPR001789">
    <property type="entry name" value="Sig_transdc_resp-reg_receiver"/>
</dbReference>
<feature type="domain" description="Response regulatory" evidence="5">
    <location>
        <begin position="6"/>
        <end position="121"/>
    </location>
</feature>
<evidence type="ECO:0000259" key="4">
    <source>
        <dbReference type="PROSITE" id="PS50043"/>
    </source>
</evidence>
<dbReference type="Proteomes" id="UP001500063">
    <property type="component" value="Unassembled WGS sequence"/>
</dbReference>
<dbReference type="SMART" id="SM00421">
    <property type="entry name" value="HTH_LUXR"/>
    <property type="match status" value="1"/>
</dbReference>
<keyword evidence="2" id="KW-0238">DNA-binding</keyword>
<dbReference type="InterPro" id="IPR058245">
    <property type="entry name" value="NreC/VraR/RcsB-like_REC"/>
</dbReference>
<proteinExistence type="predicted"/>
<dbReference type="RefSeq" id="WP_344117646.1">
    <property type="nucleotide sequence ID" value="NZ_BAAABW010000013.1"/>
</dbReference>
<reference evidence="7" key="1">
    <citation type="journal article" date="2019" name="Int. J. Syst. Evol. Microbiol.">
        <title>The Global Catalogue of Microorganisms (GCM) 10K type strain sequencing project: providing services to taxonomists for standard genome sequencing and annotation.</title>
        <authorList>
            <consortium name="The Broad Institute Genomics Platform"/>
            <consortium name="The Broad Institute Genome Sequencing Center for Infectious Disease"/>
            <person name="Wu L."/>
            <person name="Ma J."/>
        </authorList>
    </citation>
    <scope>NUCLEOTIDE SEQUENCE [LARGE SCALE GENOMIC DNA]</scope>
    <source>
        <strain evidence="7">JCM 4565</strain>
    </source>
</reference>
<dbReference type="SUPFAM" id="SSF52172">
    <property type="entry name" value="CheY-like"/>
    <property type="match status" value="1"/>
</dbReference>
<name>A0ABP3GL05_9ACTN</name>
<dbReference type="SUPFAM" id="SSF46894">
    <property type="entry name" value="C-terminal effector domain of the bipartite response regulators"/>
    <property type="match status" value="1"/>
</dbReference>
<dbReference type="PANTHER" id="PTHR43214">
    <property type="entry name" value="TWO-COMPONENT RESPONSE REGULATOR"/>
    <property type="match status" value="1"/>
</dbReference>
<gene>
    <name evidence="6" type="ORF">GCM10010319_22700</name>
</gene>
<dbReference type="InterPro" id="IPR011006">
    <property type="entry name" value="CheY-like_superfamily"/>
</dbReference>
<evidence type="ECO:0000313" key="7">
    <source>
        <dbReference type="Proteomes" id="UP001500063"/>
    </source>
</evidence>
<evidence type="ECO:0000259" key="5">
    <source>
        <dbReference type="PROSITE" id="PS50110"/>
    </source>
</evidence>
<protein>
    <submittedName>
        <fullName evidence="6">Response regulator transcription factor</fullName>
    </submittedName>
</protein>
<dbReference type="PROSITE" id="PS00622">
    <property type="entry name" value="HTH_LUXR_1"/>
    <property type="match status" value="1"/>
</dbReference>
<dbReference type="EMBL" id="BAAABW010000013">
    <property type="protein sequence ID" value="GAA0345802.1"/>
    <property type="molecule type" value="Genomic_DNA"/>
</dbReference>
<dbReference type="Pfam" id="PF00072">
    <property type="entry name" value="Response_reg"/>
    <property type="match status" value="1"/>
</dbReference>
<sequence>MTAPVTVVLVDDHLTVRAGTRALLEPEGFVVVGEASGEPEAIDAVSTSRPDLLVLDMVLESGPVLSAIPALLAAAPKMGILVHSMYEDAALVRGALAAGASGYLSKNTSVPELVLAARTVAIGGSYVQPPLGVEMAHAPVPQEALSPREEQVLALLADGHTNREVAARLTLSVRTVESLRAALRNRLGLVTRADLVAYARRTGLIHEAQGSHG</sequence>
<accession>A0ABP3GL05</accession>
<feature type="modified residue" description="4-aspartylphosphate" evidence="3">
    <location>
        <position position="56"/>
    </location>
</feature>
<dbReference type="CDD" id="cd17535">
    <property type="entry name" value="REC_NarL-like"/>
    <property type="match status" value="1"/>
</dbReference>
<comment type="caution">
    <text evidence="6">The sequence shown here is derived from an EMBL/GenBank/DDBJ whole genome shotgun (WGS) entry which is preliminary data.</text>
</comment>
<dbReference type="PANTHER" id="PTHR43214:SF43">
    <property type="entry name" value="TWO-COMPONENT RESPONSE REGULATOR"/>
    <property type="match status" value="1"/>
</dbReference>
<evidence type="ECO:0000256" key="2">
    <source>
        <dbReference type="ARBA" id="ARBA00023125"/>
    </source>
</evidence>
<evidence type="ECO:0000313" key="6">
    <source>
        <dbReference type="EMBL" id="GAA0345802.1"/>
    </source>
</evidence>
<evidence type="ECO:0000256" key="3">
    <source>
        <dbReference type="PROSITE-ProRule" id="PRU00169"/>
    </source>
</evidence>
<evidence type="ECO:0000256" key="1">
    <source>
        <dbReference type="ARBA" id="ARBA00022553"/>
    </source>
</evidence>
<keyword evidence="7" id="KW-1185">Reference proteome</keyword>
<dbReference type="CDD" id="cd06170">
    <property type="entry name" value="LuxR_C_like"/>
    <property type="match status" value="1"/>
</dbReference>
<dbReference type="PROSITE" id="PS50110">
    <property type="entry name" value="RESPONSE_REGULATORY"/>
    <property type="match status" value="1"/>
</dbReference>
<dbReference type="InterPro" id="IPR016032">
    <property type="entry name" value="Sig_transdc_resp-reg_C-effctor"/>
</dbReference>
<keyword evidence="1 3" id="KW-0597">Phosphoprotein</keyword>
<dbReference type="PROSITE" id="PS50043">
    <property type="entry name" value="HTH_LUXR_2"/>
    <property type="match status" value="1"/>
</dbReference>
<dbReference type="Pfam" id="PF00196">
    <property type="entry name" value="GerE"/>
    <property type="match status" value="1"/>
</dbReference>
<dbReference type="PRINTS" id="PR00038">
    <property type="entry name" value="HTHLUXR"/>
</dbReference>
<dbReference type="InterPro" id="IPR000792">
    <property type="entry name" value="Tscrpt_reg_LuxR_C"/>
</dbReference>
<dbReference type="Gene3D" id="3.40.50.2300">
    <property type="match status" value="1"/>
</dbReference>
<dbReference type="InterPro" id="IPR039420">
    <property type="entry name" value="WalR-like"/>
</dbReference>
<organism evidence="6 7">
    <name type="scientific">Streptomyces blastmyceticus</name>
    <dbReference type="NCBI Taxonomy" id="68180"/>
    <lineage>
        <taxon>Bacteria</taxon>
        <taxon>Bacillati</taxon>
        <taxon>Actinomycetota</taxon>
        <taxon>Actinomycetes</taxon>
        <taxon>Kitasatosporales</taxon>
        <taxon>Streptomycetaceae</taxon>
        <taxon>Streptomyces</taxon>
    </lineage>
</organism>
<dbReference type="SMART" id="SM00448">
    <property type="entry name" value="REC"/>
    <property type="match status" value="1"/>
</dbReference>